<feature type="domain" description="THIF-type NAD/FAD binding fold" evidence="1">
    <location>
        <begin position="8"/>
        <end position="238"/>
    </location>
</feature>
<keyword evidence="2" id="KW-0808">Transferase</keyword>
<keyword evidence="3" id="KW-1185">Reference proteome</keyword>
<evidence type="ECO:0000259" key="1">
    <source>
        <dbReference type="Pfam" id="PF00899"/>
    </source>
</evidence>
<dbReference type="InterPro" id="IPR045886">
    <property type="entry name" value="ThiF/MoeB/HesA"/>
</dbReference>
<organism evidence="2 3">
    <name type="scientific">Sphaerimonospora cavernae</name>
    <dbReference type="NCBI Taxonomy" id="1740611"/>
    <lineage>
        <taxon>Bacteria</taxon>
        <taxon>Bacillati</taxon>
        <taxon>Actinomycetota</taxon>
        <taxon>Actinomycetes</taxon>
        <taxon>Streptosporangiales</taxon>
        <taxon>Streptosporangiaceae</taxon>
        <taxon>Sphaerimonospora</taxon>
    </lineage>
</organism>
<dbReference type="GO" id="GO:0016779">
    <property type="term" value="F:nucleotidyltransferase activity"/>
    <property type="evidence" value="ECO:0007669"/>
    <property type="project" value="UniProtKB-KW"/>
</dbReference>
<proteinExistence type="predicted"/>
<dbReference type="InterPro" id="IPR035985">
    <property type="entry name" value="Ubiquitin-activating_enz"/>
</dbReference>
<gene>
    <name evidence="2" type="ORF">ACFHYQ_23260</name>
</gene>
<protein>
    <submittedName>
        <fullName evidence="2">ThiF family adenylyltransferase</fullName>
    </submittedName>
</protein>
<accession>A0ABV6UAP3</accession>
<dbReference type="Gene3D" id="3.40.50.720">
    <property type="entry name" value="NAD(P)-binding Rossmann-like Domain"/>
    <property type="match status" value="1"/>
</dbReference>
<evidence type="ECO:0000313" key="2">
    <source>
        <dbReference type="EMBL" id="MFC0865218.1"/>
    </source>
</evidence>
<dbReference type="EMBL" id="JBHMQT010000053">
    <property type="protein sequence ID" value="MFC0865218.1"/>
    <property type="molecule type" value="Genomic_DNA"/>
</dbReference>
<name>A0ABV6UAP3_9ACTN</name>
<evidence type="ECO:0000313" key="3">
    <source>
        <dbReference type="Proteomes" id="UP001589870"/>
    </source>
</evidence>
<dbReference type="SUPFAM" id="SSF69572">
    <property type="entry name" value="Activating enzymes of the ubiquitin-like proteins"/>
    <property type="match status" value="1"/>
</dbReference>
<dbReference type="RefSeq" id="WP_394303255.1">
    <property type="nucleotide sequence ID" value="NZ_JBHMQT010000053.1"/>
</dbReference>
<reference evidence="2 3" key="1">
    <citation type="submission" date="2024-09" db="EMBL/GenBank/DDBJ databases">
        <authorList>
            <person name="Sun Q."/>
            <person name="Mori K."/>
        </authorList>
    </citation>
    <scope>NUCLEOTIDE SEQUENCE [LARGE SCALE GENOMIC DNA]</scope>
    <source>
        <strain evidence="2 3">TBRC 1851</strain>
    </source>
</reference>
<sequence length="243" mass="26364">MDFVDTRYNRQELMPQLGSEAQRRLSKARVVSIGAGGVKSPMLYYLAAAGIGNLRIIDFDRVELSNLNRQILFTTDDIGRNKAEAARDRLRLLNDEIDIESIAERVDETNIGDLLQGFDVVVEGGDSLAGRQLVNDYCVRANVPMVHVSAQYGYGYVLTCLPGRTACFLCAFPDLPKGHGGSVPVWGVATGIAGCLGAGEVIKLTAEVGRPVTNGYLTFSVFPGSFDFIPVERRPTCPSCGTR</sequence>
<comment type="caution">
    <text evidence="2">The sequence shown here is derived from an EMBL/GenBank/DDBJ whole genome shotgun (WGS) entry which is preliminary data.</text>
</comment>
<dbReference type="Pfam" id="PF00899">
    <property type="entry name" value="ThiF"/>
    <property type="match status" value="1"/>
</dbReference>
<dbReference type="PANTHER" id="PTHR10953">
    <property type="entry name" value="UBIQUITIN-ACTIVATING ENZYME E1"/>
    <property type="match status" value="1"/>
</dbReference>
<dbReference type="CDD" id="cd00757">
    <property type="entry name" value="ThiF_MoeB_HesA_family"/>
    <property type="match status" value="1"/>
</dbReference>
<dbReference type="InterPro" id="IPR000594">
    <property type="entry name" value="ThiF_NAD_FAD-bd"/>
</dbReference>
<dbReference type="Proteomes" id="UP001589870">
    <property type="component" value="Unassembled WGS sequence"/>
</dbReference>
<dbReference type="PANTHER" id="PTHR10953:SF102">
    <property type="entry name" value="ADENYLYLTRANSFERASE AND SULFURTRANSFERASE MOCS3"/>
    <property type="match status" value="1"/>
</dbReference>
<keyword evidence="2" id="KW-0548">Nucleotidyltransferase</keyword>